<evidence type="ECO:0000256" key="8">
    <source>
        <dbReference type="ARBA" id="ARBA00022963"/>
    </source>
</evidence>
<evidence type="ECO:0000256" key="3">
    <source>
        <dbReference type="ARBA" id="ARBA00012027"/>
    </source>
</evidence>
<evidence type="ECO:0000256" key="7">
    <source>
        <dbReference type="ARBA" id="ARBA00022837"/>
    </source>
</evidence>
<dbReference type="InterPro" id="IPR001736">
    <property type="entry name" value="PLipase_D/transphosphatidylase"/>
</dbReference>
<dbReference type="InterPro" id="IPR015679">
    <property type="entry name" value="PLipase_D_fam"/>
</dbReference>
<keyword evidence="5" id="KW-0677">Repeat</keyword>
<organism evidence="12">
    <name type="scientific">Hirondellea gigas</name>
    <dbReference type="NCBI Taxonomy" id="1518452"/>
    <lineage>
        <taxon>Eukaryota</taxon>
        <taxon>Metazoa</taxon>
        <taxon>Ecdysozoa</taxon>
        <taxon>Arthropoda</taxon>
        <taxon>Crustacea</taxon>
        <taxon>Multicrustacea</taxon>
        <taxon>Malacostraca</taxon>
        <taxon>Eumalacostraca</taxon>
        <taxon>Peracarida</taxon>
        <taxon>Amphipoda</taxon>
        <taxon>Amphilochidea</taxon>
        <taxon>Lysianassida</taxon>
        <taxon>Lysianassidira</taxon>
        <taxon>Lysianassoidea</taxon>
        <taxon>Lysianassidae</taxon>
        <taxon>Hirondellea</taxon>
    </lineage>
</organism>
<dbReference type="GO" id="GO:0005886">
    <property type="term" value="C:plasma membrane"/>
    <property type="evidence" value="ECO:0007669"/>
    <property type="project" value="TreeGrafter"/>
</dbReference>
<keyword evidence="7" id="KW-0106">Calcium</keyword>
<dbReference type="Gene3D" id="3.30.870.10">
    <property type="entry name" value="Endonuclease Chain A"/>
    <property type="match status" value="2"/>
</dbReference>
<feature type="domain" description="PLD phosphodiesterase" evidence="11">
    <location>
        <begin position="615"/>
        <end position="642"/>
    </location>
</feature>
<dbReference type="PROSITE" id="PS50004">
    <property type="entry name" value="C2"/>
    <property type="match status" value="1"/>
</dbReference>
<dbReference type="PANTHER" id="PTHR18896:SF60">
    <property type="entry name" value="PHOSPHOLIPASE D"/>
    <property type="match status" value="1"/>
</dbReference>
<dbReference type="PANTHER" id="PTHR18896">
    <property type="entry name" value="PHOSPHOLIPASE D"/>
    <property type="match status" value="1"/>
</dbReference>
<evidence type="ECO:0000256" key="2">
    <source>
        <dbReference type="ARBA" id="ARBA00010683"/>
    </source>
</evidence>
<dbReference type="EC" id="3.1.4.4" evidence="3"/>
<keyword evidence="4" id="KW-0479">Metal-binding</keyword>
<dbReference type="GO" id="GO:0009395">
    <property type="term" value="P:phospholipid catabolic process"/>
    <property type="evidence" value="ECO:0007669"/>
    <property type="project" value="TreeGrafter"/>
</dbReference>
<dbReference type="SUPFAM" id="SSF49562">
    <property type="entry name" value="C2 domain (Calcium/lipid-binding domain, CaLB)"/>
    <property type="match status" value="1"/>
</dbReference>
<evidence type="ECO:0000256" key="5">
    <source>
        <dbReference type="ARBA" id="ARBA00022737"/>
    </source>
</evidence>
<evidence type="ECO:0000256" key="9">
    <source>
        <dbReference type="ARBA" id="ARBA00023098"/>
    </source>
</evidence>
<dbReference type="SUPFAM" id="SSF56024">
    <property type="entry name" value="Phospholipase D/nuclease"/>
    <property type="match status" value="2"/>
</dbReference>
<evidence type="ECO:0000313" key="12">
    <source>
        <dbReference type="EMBL" id="LAC23667.1"/>
    </source>
</evidence>
<keyword evidence="6" id="KW-0378">Hydrolase</keyword>
<keyword evidence="8" id="KW-0442">Lipid degradation</keyword>
<dbReference type="Pfam" id="PF12357">
    <property type="entry name" value="PLD_C"/>
    <property type="match status" value="1"/>
</dbReference>
<evidence type="ECO:0000259" key="11">
    <source>
        <dbReference type="PROSITE" id="PS50035"/>
    </source>
</evidence>
<dbReference type="SMART" id="SM00239">
    <property type="entry name" value="C2"/>
    <property type="match status" value="1"/>
</dbReference>
<dbReference type="SMART" id="SM00155">
    <property type="entry name" value="PLDc"/>
    <property type="match status" value="2"/>
</dbReference>
<dbReference type="AlphaFoldDB" id="A0A6A7FYI4"/>
<feature type="domain" description="C2" evidence="10">
    <location>
        <begin position="1"/>
        <end position="111"/>
    </location>
</feature>
<dbReference type="EMBL" id="IACT01004475">
    <property type="protein sequence ID" value="LAC23667.1"/>
    <property type="molecule type" value="mRNA"/>
</dbReference>
<proteinExistence type="evidence at transcript level"/>
<feature type="domain" description="PLD phosphodiesterase" evidence="11">
    <location>
        <begin position="298"/>
        <end position="335"/>
    </location>
</feature>
<dbReference type="Gene3D" id="2.60.40.150">
    <property type="entry name" value="C2 domain"/>
    <property type="match status" value="1"/>
</dbReference>
<sequence>MTLLRGFMYISLNEAQDLPDCDTAFFNISGKDTSDPYAQVKLGTNVICKTAYINNNINPIWQESYRIPICHEVDIIKVMVLDKDHIGACLIGEYEVRVEDLLEGGELDGWYPLSGCDGQINMKLSFVPLESIEYSFEVPDCYFPMKEGCKVRLYQDAHCPTLPLYESVPTASGDLYDPPCAWTDLYKSLKKAEKFIYITGWSVFADIVLVRECCKLHSEGVGDTVGDLLKRKADEGVRVLLLIWNEKLSTEVTPGLMGTHDEETRDYFLGSNVEVAVVPRMRVLEGFTSYIRNQFSETCYTHHQKTIILDADPPEGEELRRVIAFVGGLDITNGRWDTPEHELFKTLSTKHSGDFYNGCVQTTEEVGPRQPWHDIHCKVEGPIVMDILANFNERWRQQASEMLSRLKVITDEEFAIDAPAPVEDEAQSWNVQLFRSISSDSASFDFDRISTIPKRKGKYVDDSIHRAYIHHIRKAEKFLFFENQYFLGSAYCWEDETDTKAYHLIPAEIAHKIVDKINSGDHFCAYVIIPMFPEGDPASKPVQEILHWQWRTMGMMYKKIAAAIEANELDTHPTDYLSIFCLGKGESSDEIPEDLPPPDPETAAAAVKIREQARFMIYVHSKMMIVDDDYILIGSANINQRSMGGTRDTEIAVGCFQPAHTRETAEEGLPRGTVYEFRSALWSEHLGGAIEEVHTSPGTVDCMRAVNEAAQSNWEKFITSEPCHLDAHLLKYPIKVEQDGTVAPLDDNPNFPETEAPVVGAPNYLPNKLTT</sequence>
<dbReference type="InterPro" id="IPR024632">
    <property type="entry name" value="PLipase_D_C"/>
</dbReference>
<evidence type="ECO:0000256" key="6">
    <source>
        <dbReference type="ARBA" id="ARBA00022801"/>
    </source>
</evidence>
<reference evidence="12" key="1">
    <citation type="submission" date="2017-11" db="EMBL/GenBank/DDBJ databases">
        <title>The sensing device of the deep-sea amphipod.</title>
        <authorList>
            <person name="Kobayashi H."/>
            <person name="Nagahama T."/>
            <person name="Arai W."/>
            <person name="Sasagawa Y."/>
            <person name="Umeda M."/>
            <person name="Hayashi T."/>
            <person name="Nikaido I."/>
            <person name="Watanabe H."/>
            <person name="Oguri K."/>
            <person name="Kitazato H."/>
            <person name="Fujioka K."/>
            <person name="Kido Y."/>
            <person name="Takami H."/>
        </authorList>
    </citation>
    <scope>NUCLEOTIDE SEQUENCE</scope>
    <source>
        <tissue evidence="12">Whole body</tissue>
    </source>
</reference>
<dbReference type="PROSITE" id="PS50035">
    <property type="entry name" value="PLD"/>
    <property type="match status" value="2"/>
</dbReference>
<name>A0A6A7FYI4_9CRUS</name>
<comment type="cofactor">
    <cofactor evidence="1">
        <name>Ca(2+)</name>
        <dbReference type="ChEBI" id="CHEBI:29108"/>
    </cofactor>
</comment>
<accession>A0A6A7FYI4</accession>
<dbReference type="Pfam" id="PF00614">
    <property type="entry name" value="PLDc"/>
    <property type="match status" value="1"/>
</dbReference>
<evidence type="ECO:0000259" key="10">
    <source>
        <dbReference type="PROSITE" id="PS50004"/>
    </source>
</evidence>
<keyword evidence="9" id="KW-0443">Lipid metabolism</keyword>
<dbReference type="Pfam" id="PF00168">
    <property type="entry name" value="C2"/>
    <property type="match status" value="1"/>
</dbReference>
<dbReference type="GO" id="GO:0046872">
    <property type="term" value="F:metal ion binding"/>
    <property type="evidence" value="ECO:0007669"/>
    <property type="project" value="UniProtKB-KW"/>
</dbReference>
<dbReference type="InterPro" id="IPR035892">
    <property type="entry name" value="C2_domain_sf"/>
</dbReference>
<comment type="similarity">
    <text evidence="2">Belongs to the phospholipase D family. C2-PLD subfamily.</text>
</comment>
<protein>
    <recommendedName>
        <fullName evidence="3">phospholipase D</fullName>
        <ecNumber evidence="3">3.1.4.4</ecNumber>
    </recommendedName>
</protein>
<evidence type="ECO:0000256" key="4">
    <source>
        <dbReference type="ARBA" id="ARBA00022723"/>
    </source>
</evidence>
<dbReference type="InterPro" id="IPR000008">
    <property type="entry name" value="C2_dom"/>
</dbReference>
<evidence type="ECO:0000256" key="1">
    <source>
        <dbReference type="ARBA" id="ARBA00001913"/>
    </source>
</evidence>
<dbReference type="GO" id="GO:0004630">
    <property type="term" value="F:phospholipase D activity"/>
    <property type="evidence" value="ECO:0007669"/>
    <property type="project" value="UniProtKB-EC"/>
</dbReference>